<dbReference type="SUPFAM" id="SSF53474">
    <property type="entry name" value="alpha/beta-Hydrolases"/>
    <property type="match status" value="1"/>
</dbReference>
<name>A0A0S4U0V0_RALSL</name>
<gene>
    <name evidence="3" type="ORF">RUN39_v1_2830001</name>
</gene>
<proteinExistence type="inferred from homology"/>
<evidence type="ECO:0000256" key="1">
    <source>
        <dbReference type="ARBA" id="ARBA00010088"/>
    </source>
</evidence>
<dbReference type="Gene3D" id="3.40.50.1820">
    <property type="entry name" value="alpha/beta hydrolase"/>
    <property type="match status" value="1"/>
</dbReference>
<organism evidence="3">
    <name type="scientific">Ralstonia solanacearum</name>
    <name type="common">Pseudomonas solanacearum</name>
    <dbReference type="NCBI Taxonomy" id="305"/>
    <lineage>
        <taxon>Bacteria</taxon>
        <taxon>Pseudomonadati</taxon>
        <taxon>Pseudomonadota</taxon>
        <taxon>Betaproteobacteria</taxon>
        <taxon>Burkholderiales</taxon>
        <taxon>Burkholderiaceae</taxon>
        <taxon>Ralstonia</taxon>
        <taxon>Ralstonia solanacearum species complex</taxon>
    </lineage>
</organism>
<keyword evidence="2 3" id="KW-0378">Hydrolase</keyword>
<sequence length="148" mass="16444">MIQGTKPQTLSYGLNDSPAGLASWIVEKFRTWSDGDLEKAYGLDGLCANLTLYWATETIASSTRLYAEVFADPEMRVPPKHNTVPVGVIVFPADILPAPRAWGERWFNIVHWTKASRGGHFGAWEAPELLVQDLRTFADLVVGNTNVR</sequence>
<dbReference type="PANTHER" id="PTHR21661">
    <property type="entry name" value="EPOXIDE HYDROLASE 1-RELATED"/>
    <property type="match status" value="1"/>
</dbReference>
<dbReference type="GO" id="GO:0004301">
    <property type="term" value="F:epoxide hydrolase activity"/>
    <property type="evidence" value="ECO:0007669"/>
    <property type="project" value="UniProtKB-EC"/>
</dbReference>
<dbReference type="GO" id="GO:0097176">
    <property type="term" value="P:epoxide metabolic process"/>
    <property type="evidence" value="ECO:0007669"/>
    <property type="project" value="TreeGrafter"/>
</dbReference>
<dbReference type="PANTHER" id="PTHR21661:SF35">
    <property type="entry name" value="EPOXIDE HYDROLASE"/>
    <property type="match status" value="1"/>
</dbReference>
<reference evidence="3" key="1">
    <citation type="submission" date="2015-10" db="EMBL/GenBank/DDBJ databases">
        <authorList>
            <person name="Gilbert D.G."/>
        </authorList>
    </citation>
    <scope>NUCLEOTIDE SEQUENCE</scope>
    <source>
        <strain evidence="3">Phyl III-seqv23</strain>
    </source>
</reference>
<dbReference type="EC" id="3.3.2.10" evidence="3"/>
<dbReference type="InterPro" id="IPR029058">
    <property type="entry name" value="AB_hydrolase_fold"/>
</dbReference>
<evidence type="ECO:0000313" key="3">
    <source>
        <dbReference type="EMBL" id="CUV15910.1"/>
    </source>
</evidence>
<accession>A0A0S4U0V0</accession>
<evidence type="ECO:0000256" key="2">
    <source>
        <dbReference type="ARBA" id="ARBA00022801"/>
    </source>
</evidence>
<comment type="similarity">
    <text evidence="1">Belongs to the peptidase S33 family.</text>
</comment>
<dbReference type="AlphaFoldDB" id="A0A0S4U0V0"/>
<dbReference type="EMBL" id="LN899819">
    <property type="protein sequence ID" value="CUV15910.1"/>
    <property type="molecule type" value="Genomic_DNA"/>
</dbReference>
<protein>
    <submittedName>
        <fullName evidence="3">Epoxide hydrolase</fullName>
        <ecNumber evidence="3">3.3.2.10</ecNumber>
    </submittedName>
</protein>